<dbReference type="Proteomes" id="UP001151760">
    <property type="component" value="Unassembled WGS sequence"/>
</dbReference>
<dbReference type="SMART" id="SM00343">
    <property type="entry name" value="ZnF_C2HC"/>
    <property type="match status" value="1"/>
</dbReference>
<dbReference type="InterPro" id="IPR036431">
    <property type="entry name" value="ARID_dom_sf"/>
</dbReference>
<dbReference type="Gene3D" id="1.10.150.60">
    <property type="entry name" value="ARID DNA-binding domain"/>
    <property type="match status" value="1"/>
</dbReference>
<sequence length="347" mass="39998">MSVHCPQTPLSGQTMIRSEKERRIGKSVKKSQGVCKESSRKYSIASLEKEKENNIAQPEVTLKYPEFIHFNTDGILKGTDQGSCDDFCFIENYFEGLNQNQDTKKDEMDRYEEDVNPSEVHTFQEFVGFLNLIKNDDVVSKGWDLYRDRFVKVLKWFYSHYLQRQLPGPIPPIIHEIPIHLFDLYKLIECMGGYLSVHFGQEFGALAKDIRKCYMVYLDVFTSYYKTARAPEVPANADEDSSLESYQWSFGKTSAPLASQKGKEKIEHFGIKLEDKENCKEQQTAHHEEDQTTCYRCHNFGHYAYQCPSKLKNQGNYKSYKEPSTSKIPVKGKSCKGSSSEDLNIIT</sequence>
<reference evidence="4" key="2">
    <citation type="submission" date="2022-01" db="EMBL/GenBank/DDBJ databases">
        <authorList>
            <person name="Yamashiro T."/>
            <person name="Shiraishi A."/>
            <person name="Satake H."/>
            <person name="Nakayama K."/>
        </authorList>
    </citation>
    <scope>NUCLEOTIDE SEQUENCE</scope>
</reference>
<keyword evidence="1" id="KW-0479">Metal-binding</keyword>
<dbReference type="GO" id="GO:0003677">
    <property type="term" value="F:DNA binding"/>
    <property type="evidence" value="ECO:0007669"/>
    <property type="project" value="UniProtKB-KW"/>
</dbReference>
<dbReference type="SUPFAM" id="SSF46774">
    <property type="entry name" value="ARID-like"/>
    <property type="match status" value="1"/>
</dbReference>
<feature type="compositionally biased region" description="Polar residues" evidence="2">
    <location>
        <begin position="336"/>
        <end position="347"/>
    </location>
</feature>
<keyword evidence="5" id="KW-1185">Reference proteome</keyword>
<keyword evidence="1" id="KW-0862">Zinc</keyword>
<keyword evidence="4" id="KW-0238">DNA-binding</keyword>
<dbReference type="SUPFAM" id="SSF57756">
    <property type="entry name" value="Retrovirus zinc finger-like domains"/>
    <property type="match status" value="1"/>
</dbReference>
<name>A0ABQ5BXB8_9ASTR</name>
<feature type="compositionally biased region" description="Polar residues" evidence="2">
    <location>
        <begin position="318"/>
        <end position="327"/>
    </location>
</feature>
<dbReference type="PROSITE" id="PS50158">
    <property type="entry name" value="ZF_CCHC"/>
    <property type="match status" value="1"/>
</dbReference>
<accession>A0ABQ5BXB8</accession>
<comment type="caution">
    <text evidence="4">The sequence shown here is derived from an EMBL/GenBank/DDBJ whole genome shotgun (WGS) entry which is preliminary data.</text>
</comment>
<protein>
    <submittedName>
        <fullName evidence="4">ARID DNA-binding domain-containing protein</fullName>
    </submittedName>
</protein>
<gene>
    <name evidence="4" type="ORF">Tco_0877009</name>
</gene>
<dbReference type="Gene3D" id="4.10.60.10">
    <property type="entry name" value="Zinc finger, CCHC-type"/>
    <property type="match status" value="1"/>
</dbReference>
<evidence type="ECO:0000259" key="3">
    <source>
        <dbReference type="PROSITE" id="PS50158"/>
    </source>
</evidence>
<feature type="domain" description="CCHC-type" evidence="3">
    <location>
        <begin position="294"/>
        <end position="309"/>
    </location>
</feature>
<reference evidence="4" key="1">
    <citation type="journal article" date="2022" name="Int. J. Mol. Sci.">
        <title>Draft Genome of Tanacetum Coccineum: Genomic Comparison of Closely Related Tanacetum-Family Plants.</title>
        <authorList>
            <person name="Yamashiro T."/>
            <person name="Shiraishi A."/>
            <person name="Nakayama K."/>
            <person name="Satake H."/>
        </authorList>
    </citation>
    <scope>NUCLEOTIDE SEQUENCE</scope>
</reference>
<evidence type="ECO:0000313" key="5">
    <source>
        <dbReference type="Proteomes" id="UP001151760"/>
    </source>
</evidence>
<dbReference type="InterPro" id="IPR001878">
    <property type="entry name" value="Znf_CCHC"/>
</dbReference>
<keyword evidence="1" id="KW-0863">Zinc-finger</keyword>
<evidence type="ECO:0000256" key="2">
    <source>
        <dbReference type="SAM" id="MobiDB-lite"/>
    </source>
</evidence>
<dbReference type="EMBL" id="BQNB010013627">
    <property type="protein sequence ID" value="GJT18303.1"/>
    <property type="molecule type" value="Genomic_DNA"/>
</dbReference>
<dbReference type="InterPro" id="IPR036875">
    <property type="entry name" value="Znf_CCHC_sf"/>
</dbReference>
<feature type="region of interest" description="Disordered" evidence="2">
    <location>
        <begin position="318"/>
        <end position="347"/>
    </location>
</feature>
<evidence type="ECO:0000256" key="1">
    <source>
        <dbReference type="PROSITE-ProRule" id="PRU00047"/>
    </source>
</evidence>
<evidence type="ECO:0000313" key="4">
    <source>
        <dbReference type="EMBL" id="GJT18303.1"/>
    </source>
</evidence>
<proteinExistence type="predicted"/>
<organism evidence="4 5">
    <name type="scientific">Tanacetum coccineum</name>
    <dbReference type="NCBI Taxonomy" id="301880"/>
    <lineage>
        <taxon>Eukaryota</taxon>
        <taxon>Viridiplantae</taxon>
        <taxon>Streptophyta</taxon>
        <taxon>Embryophyta</taxon>
        <taxon>Tracheophyta</taxon>
        <taxon>Spermatophyta</taxon>
        <taxon>Magnoliopsida</taxon>
        <taxon>eudicotyledons</taxon>
        <taxon>Gunneridae</taxon>
        <taxon>Pentapetalae</taxon>
        <taxon>asterids</taxon>
        <taxon>campanulids</taxon>
        <taxon>Asterales</taxon>
        <taxon>Asteraceae</taxon>
        <taxon>Asteroideae</taxon>
        <taxon>Anthemideae</taxon>
        <taxon>Anthemidinae</taxon>
        <taxon>Tanacetum</taxon>
    </lineage>
</organism>